<gene>
    <name evidence="1" type="ORF">CLOLEP_00830</name>
</gene>
<evidence type="ECO:0000313" key="2">
    <source>
        <dbReference type="Proteomes" id="UP000003490"/>
    </source>
</evidence>
<dbReference type="AlphaFoldDB" id="A7VQK0"/>
<proteinExistence type="predicted"/>
<protein>
    <submittedName>
        <fullName evidence="1">Uncharacterized protein</fullName>
    </submittedName>
</protein>
<accession>A7VQK0</accession>
<reference evidence="1 2" key="2">
    <citation type="submission" date="2007-08" db="EMBL/GenBank/DDBJ databases">
        <authorList>
            <person name="Fulton L."/>
            <person name="Clifton S."/>
            <person name="Fulton B."/>
            <person name="Xu J."/>
            <person name="Minx P."/>
            <person name="Pepin K.H."/>
            <person name="Johnson M."/>
            <person name="Thiruvilangam P."/>
            <person name="Bhonagiri V."/>
            <person name="Nash W.E."/>
            <person name="Wang C."/>
            <person name="Mardis E.R."/>
            <person name="Wilson R.K."/>
        </authorList>
    </citation>
    <scope>NUCLEOTIDE SEQUENCE [LARGE SCALE GENOMIC DNA]</scope>
    <source>
        <strain evidence="1 2">DSM 753</strain>
    </source>
</reference>
<sequence length="35" mass="4313">MNPKSKGTLNQMRIPRFRIDIFDCFYNPFFCFFAF</sequence>
<reference evidence="1 2" key="1">
    <citation type="submission" date="2007-08" db="EMBL/GenBank/DDBJ databases">
        <title>Draft genome sequence of Clostridium leptum (DSM 753).</title>
        <authorList>
            <person name="Sudarsanam P."/>
            <person name="Ley R."/>
            <person name="Guruge J."/>
            <person name="Turnbaugh P.J."/>
            <person name="Mahowald M."/>
            <person name="Liep D."/>
            <person name="Gordon J."/>
        </authorList>
    </citation>
    <scope>NUCLEOTIDE SEQUENCE [LARGE SCALE GENOMIC DNA]</scope>
    <source>
        <strain evidence="1 2">DSM 753</strain>
    </source>
</reference>
<organism evidence="1 2">
    <name type="scientific">[Clostridium] leptum DSM 753</name>
    <dbReference type="NCBI Taxonomy" id="428125"/>
    <lineage>
        <taxon>Bacteria</taxon>
        <taxon>Bacillati</taxon>
        <taxon>Bacillota</taxon>
        <taxon>Clostridia</taxon>
        <taxon>Eubacteriales</taxon>
        <taxon>Oscillospiraceae</taxon>
        <taxon>Oscillospiraceae incertae sedis</taxon>
    </lineage>
</organism>
<name>A7VQK0_9FIRM</name>
<dbReference type="EMBL" id="ABCB02000015">
    <property type="protein sequence ID" value="EDO62411.1"/>
    <property type="molecule type" value="Genomic_DNA"/>
</dbReference>
<dbReference type="Proteomes" id="UP000003490">
    <property type="component" value="Unassembled WGS sequence"/>
</dbReference>
<dbReference type="HOGENOM" id="CLU_3364245_0_0_9"/>
<evidence type="ECO:0000313" key="1">
    <source>
        <dbReference type="EMBL" id="EDO62411.1"/>
    </source>
</evidence>
<comment type="caution">
    <text evidence="1">The sequence shown here is derived from an EMBL/GenBank/DDBJ whole genome shotgun (WGS) entry which is preliminary data.</text>
</comment>